<evidence type="ECO:0000313" key="6">
    <source>
        <dbReference type="Proteomes" id="UP001303222"/>
    </source>
</evidence>
<reference evidence="5" key="1">
    <citation type="journal article" date="2023" name="Mol. Phylogenet. Evol.">
        <title>Genome-scale phylogeny and comparative genomics of the fungal order Sordariales.</title>
        <authorList>
            <person name="Hensen N."/>
            <person name="Bonometti L."/>
            <person name="Westerberg I."/>
            <person name="Brannstrom I.O."/>
            <person name="Guillou S."/>
            <person name="Cros-Aarteil S."/>
            <person name="Calhoun S."/>
            <person name="Haridas S."/>
            <person name="Kuo A."/>
            <person name="Mondo S."/>
            <person name="Pangilinan J."/>
            <person name="Riley R."/>
            <person name="LaButti K."/>
            <person name="Andreopoulos B."/>
            <person name="Lipzen A."/>
            <person name="Chen C."/>
            <person name="Yan M."/>
            <person name="Daum C."/>
            <person name="Ng V."/>
            <person name="Clum A."/>
            <person name="Steindorff A."/>
            <person name="Ohm R.A."/>
            <person name="Martin F."/>
            <person name="Silar P."/>
            <person name="Natvig D.O."/>
            <person name="Lalanne C."/>
            <person name="Gautier V."/>
            <person name="Ament-Velasquez S.L."/>
            <person name="Kruys A."/>
            <person name="Hutchinson M.I."/>
            <person name="Powell A.J."/>
            <person name="Barry K."/>
            <person name="Miller A.N."/>
            <person name="Grigoriev I.V."/>
            <person name="Debuchy R."/>
            <person name="Gladieux P."/>
            <person name="Hiltunen Thoren M."/>
            <person name="Johannesson H."/>
        </authorList>
    </citation>
    <scope>NUCLEOTIDE SEQUENCE</scope>
    <source>
        <strain evidence="5">CBS 626.80</strain>
    </source>
</reference>
<feature type="chain" id="PRO_5042883043" description="Tail specific protease domain-containing protein" evidence="2">
    <location>
        <begin position="16"/>
        <end position="783"/>
    </location>
</feature>
<proteinExistence type="predicted"/>
<gene>
    <name evidence="5" type="ORF">QBC32DRAFT_400400</name>
</gene>
<feature type="region of interest" description="Disordered" evidence="1">
    <location>
        <begin position="633"/>
        <end position="654"/>
    </location>
</feature>
<evidence type="ECO:0008006" key="7">
    <source>
        <dbReference type="Google" id="ProtNLM"/>
    </source>
</evidence>
<protein>
    <recommendedName>
        <fullName evidence="7">Tail specific protease domain-containing protein</fullName>
    </recommendedName>
</protein>
<evidence type="ECO:0000259" key="3">
    <source>
        <dbReference type="Pfam" id="PF03572"/>
    </source>
</evidence>
<dbReference type="Proteomes" id="UP001303222">
    <property type="component" value="Unassembled WGS sequence"/>
</dbReference>
<dbReference type="Gene3D" id="3.90.226.10">
    <property type="entry name" value="2-enoyl-CoA Hydratase, Chain A, domain 1"/>
    <property type="match status" value="1"/>
</dbReference>
<feature type="domain" description="Tail specific protease" evidence="3">
    <location>
        <begin position="351"/>
        <end position="552"/>
    </location>
</feature>
<evidence type="ECO:0000313" key="5">
    <source>
        <dbReference type="EMBL" id="KAK3949204.1"/>
    </source>
</evidence>
<keyword evidence="2" id="KW-0732">Signal</keyword>
<evidence type="ECO:0000256" key="1">
    <source>
        <dbReference type="SAM" id="MobiDB-lite"/>
    </source>
</evidence>
<dbReference type="Pfam" id="PF23658">
    <property type="entry name" value="PDZ_CPAF_rel"/>
    <property type="match status" value="1"/>
</dbReference>
<dbReference type="InterPro" id="IPR029045">
    <property type="entry name" value="ClpP/crotonase-like_dom_sf"/>
</dbReference>
<evidence type="ECO:0000256" key="2">
    <source>
        <dbReference type="SAM" id="SignalP"/>
    </source>
</evidence>
<dbReference type="InterPro" id="IPR052766">
    <property type="entry name" value="S41A_metabolite_peptidase"/>
</dbReference>
<name>A0AAN6SD38_9PEZI</name>
<dbReference type="EMBL" id="MU859224">
    <property type="protein sequence ID" value="KAK3949204.1"/>
    <property type="molecule type" value="Genomic_DNA"/>
</dbReference>
<feature type="region of interest" description="Disordered" evidence="1">
    <location>
        <begin position="764"/>
        <end position="783"/>
    </location>
</feature>
<keyword evidence="6" id="KW-1185">Reference proteome</keyword>
<feature type="domain" description="CPAF-like PDZ" evidence="4">
    <location>
        <begin position="147"/>
        <end position="268"/>
    </location>
</feature>
<dbReference type="PANTHER" id="PTHR37049:SF4">
    <property type="entry name" value="RHODANESE DOMAIN-CONTAINING PROTEIN"/>
    <property type="match status" value="1"/>
</dbReference>
<dbReference type="PANTHER" id="PTHR37049">
    <property type="entry name" value="PEPTIDASE S41 FAMILY PROTEIN"/>
    <property type="match status" value="1"/>
</dbReference>
<dbReference type="GO" id="GO:0008236">
    <property type="term" value="F:serine-type peptidase activity"/>
    <property type="evidence" value="ECO:0007669"/>
    <property type="project" value="InterPro"/>
</dbReference>
<dbReference type="InterPro" id="IPR056186">
    <property type="entry name" value="PDZ_CPAF-rel"/>
</dbReference>
<dbReference type="InterPro" id="IPR005151">
    <property type="entry name" value="Tail-specific_protease"/>
</dbReference>
<accession>A0AAN6SD38</accession>
<dbReference type="Pfam" id="PF03572">
    <property type="entry name" value="Peptidase_S41"/>
    <property type="match status" value="1"/>
</dbReference>
<feature type="signal peptide" evidence="2">
    <location>
        <begin position="1"/>
        <end position="15"/>
    </location>
</feature>
<evidence type="ECO:0000259" key="4">
    <source>
        <dbReference type="Pfam" id="PF23658"/>
    </source>
</evidence>
<feature type="compositionally biased region" description="Basic and acidic residues" evidence="1">
    <location>
        <begin position="680"/>
        <end position="704"/>
    </location>
</feature>
<reference evidence="5" key="2">
    <citation type="submission" date="2023-06" db="EMBL/GenBank/DDBJ databases">
        <authorList>
            <consortium name="Lawrence Berkeley National Laboratory"/>
            <person name="Mondo S.J."/>
            <person name="Hensen N."/>
            <person name="Bonometti L."/>
            <person name="Westerberg I."/>
            <person name="Brannstrom I.O."/>
            <person name="Guillou S."/>
            <person name="Cros-Aarteil S."/>
            <person name="Calhoun S."/>
            <person name="Haridas S."/>
            <person name="Kuo A."/>
            <person name="Pangilinan J."/>
            <person name="Riley R."/>
            <person name="Labutti K."/>
            <person name="Andreopoulos B."/>
            <person name="Lipzen A."/>
            <person name="Chen C."/>
            <person name="Yanf M."/>
            <person name="Daum C."/>
            <person name="Ng V."/>
            <person name="Clum A."/>
            <person name="Steindorff A."/>
            <person name="Ohm R."/>
            <person name="Martin F."/>
            <person name="Silar P."/>
            <person name="Natvig D."/>
            <person name="Lalanne C."/>
            <person name="Gautier V."/>
            <person name="Ament-Velasquez S.L."/>
            <person name="Kruys A."/>
            <person name="Hutchinson M.I."/>
            <person name="Powell A.J."/>
            <person name="Barry K."/>
            <person name="Miller A.N."/>
            <person name="Grigoriev I.V."/>
            <person name="Debuchy R."/>
            <person name="Gladieux P."/>
            <person name="Thoren M.H."/>
            <person name="Johannesson H."/>
        </authorList>
    </citation>
    <scope>NUCLEOTIDE SEQUENCE</scope>
    <source>
        <strain evidence="5">CBS 626.80</strain>
    </source>
</reference>
<organism evidence="5 6">
    <name type="scientific">Pseudoneurospora amorphoporcata</name>
    <dbReference type="NCBI Taxonomy" id="241081"/>
    <lineage>
        <taxon>Eukaryota</taxon>
        <taxon>Fungi</taxon>
        <taxon>Dikarya</taxon>
        <taxon>Ascomycota</taxon>
        <taxon>Pezizomycotina</taxon>
        <taxon>Sordariomycetes</taxon>
        <taxon>Sordariomycetidae</taxon>
        <taxon>Sordariales</taxon>
        <taxon>Sordariaceae</taxon>
        <taxon>Pseudoneurospora</taxon>
    </lineage>
</organism>
<dbReference type="SUPFAM" id="SSF52096">
    <property type="entry name" value="ClpP/crotonase"/>
    <property type="match status" value="1"/>
</dbReference>
<sequence length="783" mass="86431">MFPPILLSLASLVAAQYTGSACSQIAHSYEVWTKNGGNGDLINIPGQTAHDCLMSMPFDSARAVQFIDEYLKHVQFQSTLDSLKHPPPGYITPSIDLLKGFSKIRNKAVSNTYKSQYEFDNAIKSLIHRANEGHLEIHLCSHQVFRFHRSPPLVSISSDGLELPNIYTWDDVKRLRDGGSEKEVSHLAEINGVDATYFLQAHLGIQFEYHDPDARYNHLFPFPGNQFTGFFTGGGWTSYQGLWPGASRYDLKFSNGSTLTVTTTAMWPGTNGPMNYTDGEGLWKAACLPGYEPSLMSFYHLNVPPPPRLHVNQDGGGEEAPSKEGIYPDPIVRTERDSIRGYYLDTAPQNDTAVLQIPTFQHTGGVNFSQTALDFLTLASQRDGKTKLIIDLSGNTGGDVIPGFNVFKILFPDLPIMTATRFRATEIVKLMGKVYSEVYYTPRRDVNFDDEKSKEEQVHVPIDPPFVASVAVGPDQDKRRFPGGWEDLFGPFEGNMSSLLSHFDLDLASTKQDPIYGYGPFASMATTSTRESRPFRAEDIVVITNSQCASTCALLISLLCRQAGVRTLAFGGRPRYAPMQPVGGVKGGQYWSLGTIHRHVSRAIELAVNSFNGSSSDKGGTPILTGEELARLKELAPADPDPDPRGRRKGFPLRMGWQGEGGVNFRDLYYLDDLDGNAGDENKHEGGGQADTHGHDEEKEKEKANNNGNGKGQHGASKDTVHVPAQFIYEPAECRRFFTAEMMFRPASMWEVAREVMFGNNGECVEGSETGHGSGRRSLEAVR</sequence>
<dbReference type="AlphaFoldDB" id="A0AAN6SD38"/>
<dbReference type="GO" id="GO:0006508">
    <property type="term" value="P:proteolysis"/>
    <property type="evidence" value="ECO:0007669"/>
    <property type="project" value="InterPro"/>
</dbReference>
<comment type="caution">
    <text evidence="5">The sequence shown here is derived from an EMBL/GenBank/DDBJ whole genome shotgun (WGS) entry which is preliminary data.</text>
</comment>
<feature type="region of interest" description="Disordered" evidence="1">
    <location>
        <begin position="679"/>
        <end position="719"/>
    </location>
</feature>